<dbReference type="KEGG" id="wdi:H9L19_06755"/>
<evidence type="ECO:0000313" key="2">
    <source>
        <dbReference type="EMBL" id="QNN75071.1"/>
    </source>
</evidence>
<organism evidence="2 3">
    <name type="scientific">Weissella diestrammenae</name>
    <dbReference type="NCBI Taxonomy" id="1162633"/>
    <lineage>
        <taxon>Bacteria</taxon>
        <taxon>Bacillati</taxon>
        <taxon>Bacillota</taxon>
        <taxon>Bacilli</taxon>
        <taxon>Lactobacillales</taxon>
        <taxon>Lactobacillaceae</taxon>
        <taxon>Weissella</taxon>
    </lineage>
</organism>
<feature type="transmembrane region" description="Helical" evidence="1">
    <location>
        <begin position="44"/>
        <end position="62"/>
    </location>
</feature>
<dbReference type="RefSeq" id="WP_187528906.1">
    <property type="nucleotide sequence ID" value="NZ_CP060724.1"/>
</dbReference>
<keyword evidence="3" id="KW-1185">Reference proteome</keyword>
<proteinExistence type="predicted"/>
<keyword evidence="1" id="KW-0472">Membrane</keyword>
<dbReference type="Proteomes" id="UP000515800">
    <property type="component" value="Chromosome"/>
</dbReference>
<reference evidence="2 3" key="1">
    <citation type="submission" date="2020-08" db="EMBL/GenBank/DDBJ databases">
        <title>Genome sequence of Weissella diestrammenae KACC 16890T.</title>
        <authorList>
            <person name="Hyun D.-W."/>
            <person name="Bae J.-W."/>
        </authorList>
    </citation>
    <scope>NUCLEOTIDE SEQUENCE [LARGE SCALE GENOMIC DNA]</scope>
    <source>
        <strain evidence="2 3">KACC 16890</strain>
    </source>
</reference>
<keyword evidence="1" id="KW-1133">Transmembrane helix</keyword>
<dbReference type="EMBL" id="CP060724">
    <property type="protein sequence ID" value="QNN75071.1"/>
    <property type="molecule type" value="Genomic_DNA"/>
</dbReference>
<evidence type="ECO:0000256" key="1">
    <source>
        <dbReference type="SAM" id="Phobius"/>
    </source>
</evidence>
<protein>
    <submittedName>
        <fullName evidence="2">Uncharacterized protein</fullName>
    </submittedName>
</protein>
<feature type="transmembrane region" description="Helical" evidence="1">
    <location>
        <begin position="12"/>
        <end position="32"/>
    </location>
</feature>
<accession>A0A7G9T4P6</accession>
<evidence type="ECO:0000313" key="3">
    <source>
        <dbReference type="Proteomes" id="UP000515800"/>
    </source>
</evidence>
<dbReference type="AlphaFoldDB" id="A0A7G9T4P6"/>
<sequence length="152" mass="17131">MFHIEPTPLSLWIWIFIIAVPIIVGLIGYFVYFSGSELAKKIGLVILAIGVLGFITAVGLGISSKYYNYTHSAQYNKDKKAKEIEYAHKQIRRIDIQNYKGETTYTYTGNFGFDHKGRNLTLVDNDTANKITLYIGDNDTAIITDLKTKGNK</sequence>
<name>A0A7G9T4P6_9LACO</name>
<gene>
    <name evidence="2" type="ORF">H9L19_06755</name>
</gene>
<keyword evidence="1" id="KW-0812">Transmembrane</keyword>